<organism evidence="1 2">
    <name type="scientific">Paramecium primaurelia</name>
    <dbReference type="NCBI Taxonomy" id="5886"/>
    <lineage>
        <taxon>Eukaryota</taxon>
        <taxon>Sar</taxon>
        <taxon>Alveolata</taxon>
        <taxon>Ciliophora</taxon>
        <taxon>Intramacronucleata</taxon>
        <taxon>Oligohymenophorea</taxon>
        <taxon>Peniculida</taxon>
        <taxon>Parameciidae</taxon>
        <taxon>Paramecium</taxon>
    </lineage>
</organism>
<dbReference type="AlphaFoldDB" id="A0A8S1Q168"/>
<dbReference type="EMBL" id="CAJJDM010000143">
    <property type="protein sequence ID" value="CAD8108951.1"/>
    <property type="molecule type" value="Genomic_DNA"/>
</dbReference>
<dbReference type="Proteomes" id="UP000688137">
    <property type="component" value="Unassembled WGS sequence"/>
</dbReference>
<gene>
    <name evidence="1" type="ORF">PPRIM_AZ9-3.1.T1390009</name>
</gene>
<comment type="caution">
    <text evidence="1">The sequence shown here is derived from an EMBL/GenBank/DDBJ whole genome shotgun (WGS) entry which is preliminary data.</text>
</comment>
<protein>
    <submittedName>
        <fullName evidence="1">Uncharacterized protein</fullName>
    </submittedName>
</protein>
<name>A0A8S1Q168_PARPR</name>
<reference evidence="1" key="1">
    <citation type="submission" date="2021-01" db="EMBL/GenBank/DDBJ databases">
        <authorList>
            <consortium name="Genoscope - CEA"/>
            <person name="William W."/>
        </authorList>
    </citation>
    <scope>NUCLEOTIDE SEQUENCE</scope>
</reference>
<keyword evidence="2" id="KW-1185">Reference proteome</keyword>
<proteinExistence type="predicted"/>
<sequence length="204" mass="23484">MNQQQQNNKQNMNSRSFKYSIRNGKKIKLKTWCNAIAINHNNTFMIVASDRNILVFQFKLDKSNSSLQFEIIQKIQLLQIFLNIRSQDNSIIICSLNLPSNTKYIAKLNTNPSIISSLLIHPSQEDLIICSSQNIINFWSSSSISSIMSLSLLQTINHHTDYRIITKLRGHNINILCLGQNYFDIGRIQCNLIENQIIDTNLEL</sequence>
<evidence type="ECO:0000313" key="1">
    <source>
        <dbReference type="EMBL" id="CAD8108951.1"/>
    </source>
</evidence>
<evidence type="ECO:0000313" key="2">
    <source>
        <dbReference type="Proteomes" id="UP000688137"/>
    </source>
</evidence>
<accession>A0A8S1Q168</accession>